<gene>
    <name evidence="2" type="ORF">GT037_003780</name>
</gene>
<dbReference type="RefSeq" id="XP_038788534.1">
    <property type="nucleotide sequence ID" value="XM_038928827.1"/>
</dbReference>
<evidence type="ECO:0000256" key="1">
    <source>
        <dbReference type="SAM" id="Phobius"/>
    </source>
</evidence>
<feature type="transmembrane region" description="Helical" evidence="1">
    <location>
        <begin position="34"/>
        <end position="54"/>
    </location>
</feature>
<organism evidence="2 3">
    <name type="scientific">Alternaria burnsii</name>
    <dbReference type="NCBI Taxonomy" id="1187904"/>
    <lineage>
        <taxon>Eukaryota</taxon>
        <taxon>Fungi</taxon>
        <taxon>Dikarya</taxon>
        <taxon>Ascomycota</taxon>
        <taxon>Pezizomycotina</taxon>
        <taxon>Dothideomycetes</taxon>
        <taxon>Pleosporomycetidae</taxon>
        <taxon>Pleosporales</taxon>
        <taxon>Pleosporineae</taxon>
        <taxon>Pleosporaceae</taxon>
        <taxon>Alternaria</taxon>
        <taxon>Alternaria sect. Alternaria</taxon>
    </lineage>
</organism>
<reference evidence="2" key="2">
    <citation type="submission" date="2020-08" db="EMBL/GenBank/DDBJ databases">
        <title>Draft Genome Sequence of Cumin Blight Pathogen Alternaria burnsii.</title>
        <authorList>
            <person name="Feng Z."/>
        </authorList>
    </citation>
    <scope>NUCLEOTIDE SEQUENCE</scope>
    <source>
        <strain evidence="2">CBS107.38</strain>
    </source>
</reference>
<feature type="non-terminal residue" evidence="2">
    <location>
        <position position="1"/>
    </location>
</feature>
<proteinExistence type="predicted"/>
<evidence type="ECO:0000313" key="2">
    <source>
        <dbReference type="EMBL" id="KAF7678399.1"/>
    </source>
</evidence>
<evidence type="ECO:0000313" key="3">
    <source>
        <dbReference type="Proteomes" id="UP000596902"/>
    </source>
</evidence>
<protein>
    <submittedName>
        <fullName evidence="2">Uncharacterized protein</fullName>
    </submittedName>
</protein>
<comment type="caution">
    <text evidence="2">The sequence shown here is derived from an EMBL/GenBank/DDBJ whole genome shotgun (WGS) entry which is preliminary data.</text>
</comment>
<keyword evidence="3" id="KW-1185">Reference proteome</keyword>
<reference evidence="2" key="1">
    <citation type="submission" date="2020-01" db="EMBL/GenBank/DDBJ databases">
        <authorList>
            <person name="Feng Z.H.Z."/>
        </authorList>
    </citation>
    <scope>NUCLEOTIDE SEQUENCE</scope>
    <source>
        <strain evidence="2">CBS107.38</strain>
    </source>
</reference>
<name>A0A8H7EHS1_9PLEO</name>
<sequence>MSNEPLLPSYGAATQRTRPNEYRLVVKHTHASRALTETICAPVFLISAILATVWATDLFKATPTGSAPLLPYFASLSLVISTCFWTGYLITTASDNVGGPVLQRKVTIGVAVVGKL</sequence>
<feature type="transmembrane region" description="Helical" evidence="1">
    <location>
        <begin position="69"/>
        <end position="90"/>
    </location>
</feature>
<keyword evidence="1" id="KW-1133">Transmembrane helix</keyword>
<dbReference type="Proteomes" id="UP000596902">
    <property type="component" value="Unassembled WGS sequence"/>
</dbReference>
<accession>A0A8H7EHS1</accession>
<dbReference type="EMBL" id="JAAABM010000004">
    <property type="protein sequence ID" value="KAF7678399.1"/>
    <property type="molecule type" value="Genomic_DNA"/>
</dbReference>
<keyword evidence="1" id="KW-0472">Membrane</keyword>
<dbReference type="GeneID" id="62202005"/>
<keyword evidence="1" id="KW-0812">Transmembrane</keyword>
<dbReference type="AlphaFoldDB" id="A0A8H7EHS1"/>